<dbReference type="OrthoDB" id="7200258at2"/>
<protein>
    <submittedName>
        <fullName evidence="1">TraB/GumN family protein</fullName>
    </submittedName>
</protein>
<evidence type="ECO:0000313" key="1">
    <source>
        <dbReference type="EMBL" id="MXO82386.1"/>
    </source>
</evidence>
<sequence length="284" mass="30839">MWTITTARGAVILVGEIREVPKSTPWFPGRLERATQNADRVILGIKPKISPGDMLRLIFAGGKITKLPKGTAANDYLDADRRARLAALETRYNKDYSRRSFLMTSFDLLSRQLGLTKNTGKDATEVVKKAARKADVPSEPVGTVRGEDLLDSLADAPPESHLPCLDAAMTATEIGPELIEQRGQDWSAFDIPAVMNNPLEVALSRCWPWTDADVASELRGQWVDAISGAAAGEGTTLAVVPLRTLAENGGVLDVLQMSGFEVKGPEWRKEGDAAQVFRKATQSP</sequence>
<dbReference type="InterPro" id="IPR002816">
    <property type="entry name" value="TraB/PrgY/GumN_fam"/>
</dbReference>
<proteinExistence type="predicted"/>
<dbReference type="Proteomes" id="UP000460290">
    <property type="component" value="Unassembled WGS sequence"/>
</dbReference>
<keyword evidence="2" id="KW-1185">Reference proteome</keyword>
<name>A0A844Z538_9SPHN</name>
<organism evidence="1 2">
    <name type="scientific">Pontixanthobacter aestiaquae</name>
    <dbReference type="NCBI Taxonomy" id="1509367"/>
    <lineage>
        <taxon>Bacteria</taxon>
        <taxon>Pseudomonadati</taxon>
        <taxon>Pseudomonadota</taxon>
        <taxon>Alphaproteobacteria</taxon>
        <taxon>Sphingomonadales</taxon>
        <taxon>Erythrobacteraceae</taxon>
        <taxon>Pontixanthobacter</taxon>
    </lineage>
</organism>
<dbReference type="EMBL" id="WTYZ01000001">
    <property type="protein sequence ID" value="MXO82386.1"/>
    <property type="molecule type" value="Genomic_DNA"/>
</dbReference>
<evidence type="ECO:0000313" key="2">
    <source>
        <dbReference type="Proteomes" id="UP000460290"/>
    </source>
</evidence>
<accession>A0A844Z538</accession>
<dbReference type="AlphaFoldDB" id="A0A844Z538"/>
<dbReference type="Pfam" id="PF01963">
    <property type="entry name" value="TraB_PrgY_gumN"/>
    <property type="match status" value="1"/>
</dbReference>
<dbReference type="CDD" id="cd14788">
    <property type="entry name" value="GumN"/>
    <property type="match status" value="1"/>
</dbReference>
<gene>
    <name evidence="1" type="ORF">GRI35_03215</name>
</gene>
<reference evidence="1 2" key="1">
    <citation type="submission" date="2019-12" db="EMBL/GenBank/DDBJ databases">
        <title>Genomic-based taxomic classification of the family Erythrobacteraceae.</title>
        <authorList>
            <person name="Xu L."/>
        </authorList>
    </citation>
    <scope>NUCLEOTIDE SEQUENCE [LARGE SCALE GENOMIC DNA]</scope>
    <source>
        <strain evidence="1 2">KCTC 42006</strain>
    </source>
</reference>
<comment type="caution">
    <text evidence="1">The sequence shown here is derived from an EMBL/GenBank/DDBJ whole genome shotgun (WGS) entry which is preliminary data.</text>
</comment>